<accession>A0A212LB77</accession>
<dbReference type="InterPro" id="IPR051337">
    <property type="entry name" value="OPA_Antiporter"/>
</dbReference>
<dbReference type="Gene3D" id="1.20.1250.20">
    <property type="entry name" value="MFS general substrate transporter like domains"/>
    <property type="match status" value="2"/>
</dbReference>
<dbReference type="NCBIfam" id="NF008661">
    <property type="entry name" value="PRK11663.1"/>
    <property type="match status" value="1"/>
</dbReference>
<keyword evidence="2 5" id="KW-0812">Transmembrane</keyword>
<dbReference type="GO" id="GO:0061513">
    <property type="term" value="F:glucose 6-phosphate:phosphate antiporter activity"/>
    <property type="evidence" value="ECO:0007669"/>
    <property type="project" value="TreeGrafter"/>
</dbReference>
<dbReference type="InterPro" id="IPR036259">
    <property type="entry name" value="MFS_trans_sf"/>
</dbReference>
<dbReference type="InterPro" id="IPR000849">
    <property type="entry name" value="Sugar_P_transporter"/>
</dbReference>
<feature type="transmembrane region" description="Helical" evidence="5">
    <location>
        <begin position="346"/>
        <end position="366"/>
    </location>
</feature>
<evidence type="ECO:0000256" key="1">
    <source>
        <dbReference type="ARBA" id="ARBA00004127"/>
    </source>
</evidence>
<dbReference type="Pfam" id="PF07690">
    <property type="entry name" value="MFS_1"/>
    <property type="match status" value="1"/>
</dbReference>
<feature type="transmembrane region" description="Helical" evidence="5">
    <location>
        <begin position="25"/>
        <end position="44"/>
    </location>
</feature>
<dbReference type="RefSeq" id="WP_179981348.1">
    <property type="nucleotide sequence ID" value="NZ_LT608333.1"/>
</dbReference>
<feature type="transmembrane region" description="Helical" evidence="5">
    <location>
        <begin position="322"/>
        <end position="340"/>
    </location>
</feature>
<evidence type="ECO:0000256" key="4">
    <source>
        <dbReference type="ARBA" id="ARBA00023136"/>
    </source>
</evidence>
<protein>
    <submittedName>
        <fullName evidence="7">Membrane protein regulates uhpT expression</fullName>
    </submittedName>
</protein>
<feature type="transmembrane region" description="Helical" evidence="5">
    <location>
        <begin position="290"/>
        <end position="310"/>
    </location>
</feature>
<dbReference type="PANTHER" id="PTHR43826">
    <property type="entry name" value="GLUCOSE-6-PHOSPHATE EXCHANGER SLC37A4"/>
    <property type="match status" value="1"/>
</dbReference>
<organism evidence="7">
    <name type="scientific">uncultured Desulfovibrio sp</name>
    <dbReference type="NCBI Taxonomy" id="167968"/>
    <lineage>
        <taxon>Bacteria</taxon>
        <taxon>Pseudomonadati</taxon>
        <taxon>Thermodesulfobacteriota</taxon>
        <taxon>Desulfovibrionia</taxon>
        <taxon>Desulfovibrionales</taxon>
        <taxon>Desulfovibrionaceae</taxon>
        <taxon>Desulfovibrio</taxon>
        <taxon>environmental samples</taxon>
    </lineage>
</organism>
<dbReference type="GO" id="GO:0012505">
    <property type="term" value="C:endomembrane system"/>
    <property type="evidence" value="ECO:0007669"/>
    <property type="project" value="UniProtKB-SubCell"/>
</dbReference>
<evidence type="ECO:0000256" key="5">
    <source>
        <dbReference type="SAM" id="Phobius"/>
    </source>
</evidence>
<comment type="subcellular location">
    <subcellularLocation>
        <location evidence="1">Endomembrane system</location>
        <topology evidence="1">Multi-pass membrane protein</topology>
    </subcellularLocation>
</comment>
<dbReference type="EMBL" id="FMJC01000002">
    <property type="protein sequence ID" value="SCM74832.1"/>
    <property type="molecule type" value="Genomic_DNA"/>
</dbReference>
<dbReference type="GO" id="GO:0035435">
    <property type="term" value="P:phosphate ion transmembrane transport"/>
    <property type="evidence" value="ECO:0007669"/>
    <property type="project" value="TreeGrafter"/>
</dbReference>
<dbReference type="AlphaFoldDB" id="A0A212LB77"/>
<dbReference type="InterPro" id="IPR020846">
    <property type="entry name" value="MFS_dom"/>
</dbReference>
<keyword evidence="3 5" id="KW-1133">Transmembrane helix</keyword>
<sequence>MVNFFKASPARPVTKSAEEIDKDYAYWRIHMMASIWLGYAIFYFTRNSYKSIMPAMLKDLDWQLSDVGILSTIFYIVYGSSRFVGGIISDKSNPRYFMGVGLIITGIINIAFGMSSSLLALAILWGLNAFFQGWGWPPCTKILTTWYSRNERGFWWAVCNTSHNVGGAIIPLLAGWLAIHYGWRYGMIIPGIIGIVAGIILCIIMRDRPESMGLPRVGEWRKDQLELEQVKKSESSLTTWQVLRRYVFTNKYIWLLAISYVLVYVVRIGVNDWANMYLVTEHGVDLLVANSAITMLEIGGFIGTIVAGWGSDKLFKGNRIPMNIIFMLGIMCSVGALWLLPLSSKIALGSVFFLIGFFIFGPQMLTGMAAAEVCHKEYAGTATGFVGLFGYLGAACTGLPLAMVIETTSWNGFFIVMTAASLLSAILIVPIIGGKK</sequence>
<feature type="domain" description="Major facilitator superfamily (MFS) profile" evidence="6">
    <location>
        <begin position="31"/>
        <end position="436"/>
    </location>
</feature>
<dbReference type="PANTHER" id="PTHR43826:SF3">
    <property type="entry name" value="GLUCOSE-6-PHOSPHATE EXCHANGER SLC37A4"/>
    <property type="match status" value="1"/>
</dbReference>
<keyword evidence="4 5" id="KW-0472">Membrane</keyword>
<feature type="transmembrane region" description="Helical" evidence="5">
    <location>
        <begin position="378"/>
        <end position="401"/>
    </location>
</feature>
<dbReference type="InterPro" id="IPR011701">
    <property type="entry name" value="MFS"/>
</dbReference>
<reference evidence="7" key="1">
    <citation type="submission" date="2016-08" db="EMBL/GenBank/DDBJ databases">
        <authorList>
            <person name="Seilhamer J.J."/>
        </authorList>
    </citation>
    <scope>NUCLEOTIDE SEQUENCE</scope>
    <source>
        <strain evidence="7">86-1</strain>
    </source>
</reference>
<proteinExistence type="predicted"/>
<feature type="transmembrane region" description="Helical" evidence="5">
    <location>
        <begin position="185"/>
        <end position="204"/>
    </location>
</feature>
<evidence type="ECO:0000259" key="6">
    <source>
        <dbReference type="PROSITE" id="PS50850"/>
    </source>
</evidence>
<dbReference type="NCBIfam" id="TIGR00881">
    <property type="entry name" value="2A0104"/>
    <property type="match status" value="1"/>
</dbReference>
<gene>
    <name evidence="7" type="primary">uhpC</name>
    <name evidence="7" type="ORF">KL86DES1_22182</name>
</gene>
<feature type="transmembrane region" description="Helical" evidence="5">
    <location>
        <begin position="413"/>
        <end position="433"/>
    </location>
</feature>
<feature type="transmembrane region" description="Helical" evidence="5">
    <location>
        <begin position="252"/>
        <end position="270"/>
    </location>
</feature>
<feature type="transmembrane region" description="Helical" evidence="5">
    <location>
        <begin position="64"/>
        <end position="84"/>
    </location>
</feature>
<name>A0A212LB77_9BACT</name>
<evidence type="ECO:0000313" key="7">
    <source>
        <dbReference type="EMBL" id="SCM74832.1"/>
    </source>
</evidence>
<dbReference type="PIRSF" id="PIRSF002808">
    <property type="entry name" value="Hexose_phosphate_transp"/>
    <property type="match status" value="1"/>
</dbReference>
<dbReference type="SUPFAM" id="SSF103473">
    <property type="entry name" value="MFS general substrate transporter"/>
    <property type="match status" value="1"/>
</dbReference>
<dbReference type="PROSITE" id="PS50850">
    <property type="entry name" value="MFS"/>
    <property type="match status" value="1"/>
</dbReference>
<dbReference type="GO" id="GO:0005886">
    <property type="term" value="C:plasma membrane"/>
    <property type="evidence" value="ECO:0007669"/>
    <property type="project" value="TreeGrafter"/>
</dbReference>
<evidence type="ECO:0000256" key="3">
    <source>
        <dbReference type="ARBA" id="ARBA00022989"/>
    </source>
</evidence>
<feature type="transmembrane region" description="Helical" evidence="5">
    <location>
        <begin position="154"/>
        <end position="179"/>
    </location>
</feature>
<evidence type="ECO:0000256" key="2">
    <source>
        <dbReference type="ARBA" id="ARBA00022692"/>
    </source>
</evidence>